<organism evidence="2 3">
    <name type="scientific">Lysobacter gummosus</name>
    <dbReference type="NCBI Taxonomy" id="262324"/>
    <lineage>
        <taxon>Bacteria</taxon>
        <taxon>Pseudomonadati</taxon>
        <taxon>Pseudomonadota</taxon>
        <taxon>Gammaproteobacteria</taxon>
        <taxon>Lysobacterales</taxon>
        <taxon>Lysobacteraceae</taxon>
        <taxon>Lysobacter</taxon>
    </lineage>
</organism>
<gene>
    <name evidence="2" type="ORF">MOV92_05870</name>
</gene>
<sequence>MDIKHSIAKHGTRMGRWIGVALLAGACAPALAGNPMDTVGAEHNAYLGCLVAQSDNGTRKGSLLEDVVDLCGYRPEGSREEFIATYAPYMPTQRDLRFGERVAPFRKYFDTREAAFLDRIDRALSTDAQSAAEIDAQLAKIENEAIVQLDPKSQGGQAVLAGLSTARHSLEFWNKRYDVEADAGQVQHARRKWWQVVLQVITVVGADVGCAVGVSAIPGGAVAAGAASAACSGGVEELWGN</sequence>
<name>A0ABY3XGK6_9GAMM</name>
<dbReference type="RefSeq" id="WP_057941972.1">
    <property type="nucleotide sequence ID" value="NZ_CP011131.1"/>
</dbReference>
<evidence type="ECO:0008006" key="4">
    <source>
        <dbReference type="Google" id="ProtNLM"/>
    </source>
</evidence>
<feature type="signal peptide" evidence="1">
    <location>
        <begin position="1"/>
        <end position="32"/>
    </location>
</feature>
<evidence type="ECO:0000313" key="3">
    <source>
        <dbReference type="Proteomes" id="UP000829194"/>
    </source>
</evidence>
<evidence type="ECO:0000313" key="2">
    <source>
        <dbReference type="EMBL" id="UNP30780.1"/>
    </source>
</evidence>
<dbReference type="PROSITE" id="PS51257">
    <property type="entry name" value="PROKAR_LIPOPROTEIN"/>
    <property type="match status" value="1"/>
</dbReference>
<dbReference type="EMBL" id="CP093547">
    <property type="protein sequence ID" value="UNP30780.1"/>
    <property type="molecule type" value="Genomic_DNA"/>
</dbReference>
<dbReference type="Proteomes" id="UP000829194">
    <property type="component" value="Chromosome"/>
</dbReference>
<keyword evidence="3" id="KW-1185">Reference proteome</keyword>
<proteinExistence type="predicted"/>
<accession>A0ABY3XGK6</accession>
<keyword evidence="1" id="KW-0732">Signal</keyword>
<evidence type="ECO:0000256" key="1">
    <source>
        <dbReference type="SAM" id="SignalP"/>
    </source>
</evidence>
<reference evidence="2 3" key="1">
    <citation type="submission" date="2022-03" db="EMBL/GenBank/DDBJ databases">
        <title>Complete genome sequence of Lysobacter capsici VKM B-2533 and Lysobacter gummosus 10.1.1, promising sources of lytic agents.</title>
        <authorList>
            <person name="Tarlachkov S.V."/>
            <person name="Kudryakova I.V."/>
            <person name="Afoshin A.S."/>
            <person name="Leontyevskaya E.A."/>
            <person name="Leontyevskaya N.V."/>
        </authorList>
    </citation>
    <scope>NUCLEOTIDE SEQUENCE [LARGE SCALE GENOMIC DNA]</scope>
    <source>
        <strain evidence="2 3">10.1.1</strain>
    </source>
</reference>
<protein>
    <recommendedName>
        <fullName evidence="4">DUF2799 domain-containing protein</fullName>
    </recommendedName>
</protein>
<feature type="chain" id="PRO_5046093020" description="DUF2799 domain-containing protein" evidence="1">
    <location>
        <begin position="33"/>
        <end position="241"/>
    </location>
</feature>